<dbReference type="SUPFAM" id="SSF88713">
    <property type="entry name" value="Glycoside hydrolase/deacetylase"/>
    <property type="match status" value="1"/>
</dbReference>
<evidence type="ECO:0000313" key="3">
    <source>
        <dbReference type="Proteomes" id="UP000603865"/>
    </source>
</evidence>
<dbReference type="SUPFAM" id="SSF74650">
    <property type="entry name" value="Galactose mutarotase-like"/>
    <property type="match status" value="1"/>
</dbReference>
<organism evidence="2 3">
    <name type="scientific">Deinococcus ruber</name>
    <dbReference type="NCBI Taxonomy" id="1848197"/>
    <lineage>
        <taxon>Bacteria</taxon>
        <taxon>Thermotogati</taxon>
        <taxon>Deinococcota</taxon>
        <taxon>Deinococci</taxon>
        <taxon>Deinococcales</taxon>
        <taxon>Deinococcaceae</taxon>
        <taxon>Deinococcus</taxon>
    </lineage>
</organism>
<evidence type="ECO:0000313" key="2">
    <source>
        <dbReference type="EMBL" id="GGR26682.1"/>
    </source>
</evidence>
<dbReference type="Gene3D" id="3.20.110.10">
    <property type="entry name" value="Glycoside hydrolase 38, N terminal domain"/>
    <property type="match status" value="1"/>
</dbReference>
<evidence type="ECO:0000259" key="1">
    <source>
        <dbReference type="Pfam" id="PF01074"/>
    </source>
</evidence>
<proteinExistence type="predicted"/>
<accession>A0A918CJ39</accession>
<dbReference type="EMBL" id="BMQL01000039">
    <property type="protein sequence ID" value="GGR26682.1"/>
    <property type="molecule type" value="Genomic_DNA"/>
</dbReference>
<dbReference type="InterPro" id="IPR011013">
    <property type="entry name" value="Gal_mutarotase_sf_dom"/>
</dbReference>
<dbReference type="Proteomes" id="UP000603865">
    <property type="component" value="Unassembled WGS sequence"/>
</dbReference>
<dbReference type="GO" id="GO:0004559">
    <property type="term" value="F:alpha-mannosidase activity"/>
    <property type="evidence" value="ECO:0007669"/>
    <property type="project" value="InterPro"/>
</dbReference>
<gene>
    <name evidence="2" type="ORF">GCM10008957_42690</name>
</gene>
<dbReference type="CDD" id="cd10791">
    <property type="entry name" value="GH38N_AMII_like_1"/>
    <property type="match status" value="1"/>
</dbReference>
<dbReference type="InterPro" id="IPR000602">
    <property type="entry name" value="Glyco_hydro_38_N"/>
</dbReference>
<dbReference type="Pfam" id="PF01074">
    <property type="entry name" value="Glyco_hydro_38N"/>
    <property type="match status" value="1"/>
</dbReference>
<protein>
    <recommendedName>
        <fullName evidence="1">Glycoside hydrolase family 38 N-terminal domain-containing protein</fullName>
    </recommendedName>
</protein>
<dbReference type="RefSeq" id="WP_189092537.1">
    <property type="nucleotide sequence ID" value="NZ_BMQL01000039.1"/>
</dbReference>
<dbReference type="InterPro" id="IPR027291">
    <property type="entry name" value="Glyco_hydro_38_N_sf"/>
</dbReference>
<keyword evidence="3" id="KW-1185">Reference proteome</keyword>
<reference evidence="2" key="1">
    <citation type="journal article" date="2014" name="Int. J. Syst. Evol. Microbiol.">
        <title>Complete genome sequence of Corynebacterium casei LMG S-19264T (=DSM 44701T), isolated from a smear-ripened cheese.</title>
        <authorList>
            <consortium name="US DOE Joint Genome Institute (JGI-PGF)"/>
            <person name="Walter F."/>
            <person name="Albersmeier A."/>
            <person name="Kalinowski J."/>
            <person name="Ruckert C."/>
        </authorList>
    </citation>
    <scope>NUCLEOTIDE SEQUENCE</scope>
    <source>
        <strain evidence="2">JCM 31311</strain>
    </source>
</reference>
<feature type="domain" description="Glycoside hydrolase family 38 N-terminal" evidence="1">
    <location>
        <begin position="6"/>
        <end position="282"/>
    </location>
</feature>
<comment type="caution">
    <text evidence="2">The sequence shown here is derived from an EMBL/GenBank/DDBJ whole genome shotgun (WGS) entry which is preliminary data.</text>
</comment>
<dbReference type="AlphaFoldDB" id="A0A918CJ39"/>
<dbReference type="InterPro" id="IPR011330">
    <property type="entry name" value="Glyco_hydro/deAcase_b/a-brl"/>
</dbReference>
<reference evidence="2" key="2">
    <citation type="submission" date="2020-09" db="EMBL/GenBank/DDBJ databases">
        <authorList>
            <person name="Sun Q."/>
            <person name="Ohkuma M."/>
        </authorList>
    </citation>
    <scope>NUCLEOTIDE SEQUENCE</scope>
    <source>
        <strain evidence="2">JCM 31311</strain>
    </source>
</reference>
<sequence>MVNELWLIHHSHTDIGFTHPQPIVFELHRQFIDEALDLIDQTDDLPDDARFRWTCESSGVAWHWWTQASPAQRARFLTAVQAGRMDVAAFRWNMTPLADHAVFATQLREAEALRAEGIPIRSAMQSDINGLPWGTVRLLLDHGIDGFSMAINEHFGRAVSPRPGAFWWQSPDGQQLLTWNGPHYHSTPNRAMLIGGNSSVEASQVAVASYLKQLDTYGYQLPIMGLQPTNIYFSDNDAPDINLPGFVQQWNASGSPIRMRLATLTQYLDRLRQEPLESLPVQRGDWTDWWNFGAGSTARETRLHMQGQRDLRTAKQLQGWSRGLSAEQTAHDAQLAANASDALSLYAEHTWGADWGAATPTSDETSIQLSHKLAYAYQGATLARYLKRDALLSLARQVPGDGACLLAYNPLPFPVSTMLRVPENLERYTPTLAHLAQRFDVEWNGRKGPERWVGPVTLPGLGYLATPLDDLTASSEALDVTDTSMSNGHVHVVIDPETGGLRSLKGGKREFVRAGERLGQVVLEWPNEGRRNAVFGPPQWEAFDMHSAWHSDWAATREPGQLVQSQHRAVPGAVEHEQHLRYSNGETASVIYRLHPGETALHVLVKLHVNPDVTPRATYLHLPFELSDTAVTHFETAGALVEFDREQLPGSSRHYVTTLDWLRMQDEQAGVTIATPDAPLWQVGGYTFGRFDGEKGAPYQATLNAWLTNNYWDTNFQADQAGELRFEFTLDLHGAEELAASAERALKHVQRPEIHPFTAKPGPQQPKHLLNLDMDGLRLVDTTFDETGQRLVLGILNPTDQERTLRLAPGQLNPLRATLQTLAGVVVHTSSADAPAVSVPGRVWGTVEIQF</sequence>
<dbReference type="GO" id="GO:0006013">
    <property type="term" value="P:mannose metabolic process"/>
    <property type="evidence" value="ECO:0007669"/>
    <property type="project" value="InterPro"/>
</dbReference>
<dbReference type="GO" id="GO:0030246">
    <property type="term" value="F:carbohydrate binding"/>
    <property type="evidence" value="ECO:0007669"/>
    <property type="project" value="InterPro"/>
</dbReference>
<name>A0A918CJ39_9DEIO</name>